<dbReference type="GO" id="GO:0016787">
    <property type="term" value="F:hydrolase activity"/>
    <property type="evidence" value="ECO:0007669"/>
    <property type="project" value="UniProtKB-KW"/>
</dbReference>
<sequence length="278" mass="31574">MSLQLFDTHTHFDVPEFDEDRQILAEQAKQSGVNALILIGFLRERFNDLLHTHEWLNNQGNIVPTSHLAPGLHPFYIEQHRPEDLDILEQFLQTHECIAIGEIGLDTFLKQHKVPEVYEKQKDYFLKQLLLADQYDKPVLLHIRKSHADVLQQLKKIKFKQGGIAHAFSGGVEEAKAFVKLGFKIGITGQVTNPNAKKLHQVIQTVGAENLVIETDCPDMAPLCCQVSDATRTRNTPENLYYVLEALAQALNIDKDILAKLLWNNSVQTLRLNTLTIV</sequence>
<organism evidence="3 4">
    <name type="scientific">Acinetobacter pollinis</name>
    <dbReference type="NCBI Taxonomy" id="2605270"/>
    <lineage>
        <taxon>Bacteria</taxon>
        <taxon>Pseudomonadati</taxon>
        <taxon>Pseudomonadota</taxon>
        <taxon>Gammaproteobacteria</taxon>
        <taxon>Moraxellales</taxon>
        <taxon>Moraxellaceae</taxon>
        <taxon>Acinetobacter</taxon>
    </lineage>
</organism>
<evidence type="ECO:0000256" key="1">
    <source>
        <dbReference type="ARBA" id="ARBA00009275"/>
    </source>
</evidence>
<dbReference type="CDD" id="cd01310">
    <property type="entry name" value="TatD_DNAse"/>
    <property type="match status" value="1"/>
</dbReference>
<dbReference type="RefSeq" id="WP_325774220.1">
    <property type="nucleotide sequence ID" value="NZ_VTDN01000001.1"/>
</dbReference>
<dbReference type="PROSITE" id="PS01137">
    <property type="entry name" value="TATD_1"/>
    <property type="match status" value="1"/>
</dbReference>
<dbReference type="InterPro" id="IPR018228">
    <property type="entry name" value="DNase_TatD-rel_CS"/>
</dbReference>
<dbReference type="PIRSF" id="PIRSF005902">
    <property type="entry name" value="DNase_TatD"/>
    <property type="match status" value="1"/>
</dbReference>
<keyword evidence="2 3" id="KW-0378">Hydrolase</keyword>
<evidence type="ECO:0000313" key="4">
    <source>
        <dbReference type="Proteomes" id="UP001339883"/>
    </source>
</evidence>
<evidence type="ECO:0000256" key="2">
    <source>
        <dbReference type="ARBA" id="ARBA00022801"/>
    </source>
</evidence>
<dbReference type="InterPro" id="IPR001130">
    <property type="entry name" value="TatD-like"/>
</dbReference>
<evidence type="ECO:0000313" key="3">
    <source>
        <dbReference type="EMBL" id="MEB5475558.1"/>
    </source>
</evidence>
<keyword evidence="4" id="KW-1185">Reference proteome</keyword>
<comment type="caution">
    <text evidence="3">The sequence shown here is derived from an EMBL/GenBank/DDBJ whole genome shotgun (WGS) entry which is preliminary data.</text>
</comment>
<comment type="similarity">
    <text evidence="1">Belongs to the metallo-dependent hydrolases superfamily. TatD-type hydrolase family.</text>
</comment>
<dbReference type="PANTHER" id="PTHR46124:SF3">
    <property type="entry name" value="HYDROLASE"/>
    <property type="match status" value="1"/>
</dbReference>
<gene>
    <name evidence="3" type="ORF">I2F25_00575</name>
</gene>
<proteinExistence type="inferred from homology"/>
<protein>
    <submittedName>
        <fullName evidence="3">TatD family hydrolase</fullName>
    </submittedName>
</protein>
<dbReference type="InterPro" id="IPR032466">
    <property type="entry name" value="Metal_Hydrolase"/>
</dbReference>
<dbReference type="PANTHER" id="PTHR46124">
    <property type="entry name" value="D-AMINOACYL-TRNA DEACYLASE"/>
    <property type="match status" value="1"/>
</dbReference>
<dbReference type="SUPFAM" id="SSF51556">
    <property type="entry name" value="Metallo-dependent hydrolases"/>
    <property type="match status" value="1"/>
</dbReference>
<name>A0ABU6DNX6_9GAMM</name>
<dbReference type="Gene3D" id="3.20.20.140">
    <property type="entry name" value="Metal-dependent hydrolases"/>
    <property type="match status" value="1"/>
</dbReference>
<accession>A0ABU6DNX6</accession>
<dbReference type="Proteomes" id="UP001339883">
    <property type="component" value="Unassembled WGS sequence"/>
</dbReference>
<dbReference type="Pfam" id="PF01026">
    <property type="entry name" value="TatD_DNase"/>
    <property type="match status" value="1"/>
</dbReference>
<reference evidence="3 4" key="1">
    <citation type="submission" date="2019-08" db="EMBL/GenBank/DDBJ databases">
        <title>Five species of Acinetobacter isolated from floral nectar and animal pollinators.</title>
        <authorList>
            <person name="Hendry T.A."/>
        </authorList>
    </citation>
    <scope>NUCLEOTIDE SEQUENCE [LARGE SCALE GENOMIC DNA]</scope>
    <source>
        <strain evidence="3 4">MD18.27</strain>
    </source>
</reference>
<dbReference type="EMBL" id="VTDN01000001">
    <property type="protein sequence ID" value="MEB5475558.1"/>
    <property type="molecule type" value="Genomic_DNA"/>
</dbReference>